<dbReference type="GO" id="GO:0004497">
    <property type="term" value="F:monooxygenase activity"/>
    <property type="evidence" value="ECO:0007669"/>
    <property type="project" value="InterPro"/>
</dbReference>
<dbReference type="KEGG" id="ncb:C0V82_26005"/>
<keyword evidence="2" id="KW-1185">Reference proteome</keyword>
<dbReference type="EMBL" id="CP025614">
    <property type="protein sequence ID" value="AUN33860.1"/>
    <property type="molecule type" value="Genomic_DNA"/>
</dbReference>
<dbReference type="SUPFAM" id="SSF51905">
    <property type="entry name" value="FAD/NAD(P)-binding domain"/>
    <property type="match status" value="1"/>
</dbReference>
<dbReference type="InterPro" id="IPR006905">
    <property type="entry name" value="Flavin_halogenase"/>
</dbReference>
<dbReference type="OrthoDB" id="7178350at2"/>
<dbReference type="Gene3D" id="3.50.50.60">
    <property type="entry name" value="FAD/NAD(P)-binding domain"/>
    <property type="match status" value="1"/>
</dbReference>
<reference evidence="1 2" key="1">
    <citation type="submission" date="2017-12" db="EMBL/GenBank/DDBJ databases">
        <title>Genomes of bacteria within cyanobacterial aggregates.</title>
        <authorList>
            <person name="Cai H."/>
        </authorList>
    </citation>
    <scope>NUCLEOTIDE SEQUENCE [LARGE SCALE GENOMIC DNA]</scope>
    <source>
        <strain evidence="1 2">TH16</strain>
        <plasmid evidence="1 2">unnamed2</plasmid>
    </source>
</reference>
<dbReference type="PANTHER" id="PTHR43747:SF4">
    <property type="entry name" value="FLAVIN-DEPENDENT TRYPTOPHAN HALOGENASE"/>
    <property type="match status" value="1"/>
</dbReference>
<geneLocation type="plasmid" evidence="1 2">
    <name>unnamed2</name>
</geneLocation>
<name>A0A2K9NLB4_9PROT</name>
<gene>
    <name evidence="1" type="ORF">C0V82_26005</name>
</gene>
<dbReference type="PANTHER" id="PTHR43747">
    <property type="entry name" value="FAD-BINDING PROTEIN"/>
    <property type="match status" value="1"/>
</dbReference>
<accession>A0A2K9NLB4</accession>
<evidence type="ECO:0000313" key="1">
    <source>
        <dbReference type="EMBL" id="AUN33860.1"/>
    </source>
</evidence>
<proteinExistence type="predicted"/>
<dbReference type="Pfam" id="PF04820">
    <property type="entry name" value="Trp_halogenase"/>
    <property type="match status" value="1"/>
</dbReference>
<evidence type="ECO:0000313" key="2">
    <source>
        <dbReference type="Proteomes" id="UP000234752"/>
    </source>
</evidence>
<organism evidence="1 2">
    <name type="scientific">Niveispirillum cyanobacteriorum</name>
    <dbReference type="NCBI Taxonomy" id="1612173"/>
    <lineage>
        <taxon>Bacteria</taxon>
        <taxon>Pseudomonadati</taxon>
        <taxon>Pseudomonadota</taxon>
        <taxon>Alphaproteobacteria</taxon>
        <taxon>Rhodospirillales</taxon>
        <taxon>Azospirillaceae</taxon>
        <taxon>Niveispirillum</taxon>
    </lineage>
</organism>
<dbReference type="InterPro" id="IPR036188">
    <property type="entry name" value="FAD/NAD-bd_sf"/>
</dbReference>
<protein>
    <submittedName>
        <fullName evidence="1">Tryptophan halogenase</fullName>
    </submittedName>
</protein>
<keyword evidence="1" id="KW-0614">Plasmid</keyword>
<dbReference type="InterPro" id="IPR050816">
    <property type="entry name" value="Flavin-dep_Halogenase_NPB"/>
</dbReference>
<dbReference type="Proteomes" id="UP000234752">
    <property type="component" value="Plasmid unnamed2"/>
</dbReference>
<sequence length="565" mass="62226">MESTRQAYPFALNLDSWPSLGTSCKSSIRDPFGPLKDPVARLLKCIREDVLDKPVKTVVIAGGGSAGWITAGRIAARNAQGPDAVRVILIESSAIGTIGVGEGTWPTMRNTLRKIGIKETDFIRHCDAAFKQGAKFVRWTDGTDADGYYHPLNPPQAATQINLSGHWQRLAGKGGPDFATAVDFQASLCEAGLAPKSITSPEYAGIANYAYHLDAGKFADLLRDHAVSRLGVIHMVDDITQVHQDEEGDITGLSLRSAGLVQGDFFIDCTGFASLLLGRTYGVGFKDCTDVLFCDRALALQVPYERDDAPVATHTISTAQDAGWIWDIGLPTRRGVGHVYSSRHTTDEQAEAALRRYAGPMANGLTARMIKIRAGHRETFWTHNCVAVGLSAGFLEPLEASALMLIETAVDFIADRLPARRSVMDVLSRQFNRAFLHHWDRIIEFLKLHYILTKRTDTAFWRDNCDPASIPDGLLERLELWRHHPPGPGDFPHQPEVFSWPSYQYILHGMGFETAYDGLPPLAGEAAGAQRAFAMAERAREQALRDLPRHRQLLNAIREHGLQAV</sequence>
<dbReference type="AlphaFoldDB" id="A0A2K9NLB4"/>